<protein>
    <submittedName>
        <fullName evidence="1">Uncharacterized protein</fullName>
    </submittedName>
</protein>
<keyword evidence="2" id="KW-1185">Reference proteome</keyword>
<dbReference type="EMBL" id="BGZK01000128">
    <property type="protein sequence ID" value="GBP21369.1"/>
    <property type="molecule type" value="Genomic_DNA"/>
</dbReference>
<organism evidence="1 2">
    <name type="scientific">Eumeta variegata</name>
    <name type="common">Bagworm moth</name>
    <name type="synonym">Eumeta japonica</name>
    <dbReference type="NCBI Taxonomy" id="151549"/>
    <lineage>
        <taxon>Eukaryota</taxon>
        <taxon>Metazoa</taxon>
        <taxon>Ecdysozoa</taxon>
        <taxon>Arthropoda</taxon>
        <taxon>Hexapoda</taxon>
        <taxon>Insecta</taxon>
        <taxon>Pterygota</taxon>
        <taxon>Neoptera</taxon>
        <taxon>Endopterygota</taxon>
        <taxon>Lepidoptera</taxon>
        <taxon>Glossata</taxon>
        <taxon>Ditrysia</taxon>
        <taxon>Tineoidea</taxon>
        <taxon>Psychidae</taxon>
        <taxon>Oiketicinae</taxon>
        <taxon>Eumeta</taxon>
    </lineage>
</organism>
<accession>A0A4C1U4Z2</accession>
<proteinExistence type="predicted"/>
<gene>
    <name evidence="1" type="ORF">EVAR_11968_1</name>
</gene>
<evidence type="ECO:0000313" key="1">
    <source>
        <dbReference type="EMBL" id="GBP21369.1"/>
    </source>
</evidence>
<comment type="caution">
    <text evidence="1">The sequence shown here is derived from an EMBL/GenBank/DDBJ whole genome shotgun (WGS) entry which is preliminary data.</text>
</comment>
<dbReference type="AlphaFoldDB" id="A0A4C1U4Z2"/>
<name>A0A4C1U4Z2_EUMVA</name>
<sequence length="81" mass="9058">MRRAPAQGHCRRPQPAHSHCIHLRDLPALTPLRGNGVLRRAEIAAPAEEDQITGFNGRPPRGTLAHLAPPTFDLGRRLWMR</sequence>
<dbReference type="Proteomes" id="UP000299102">
    <property type="component" value="Unassembled WGS sequence"/>
</dbReference>
<reference evidence="1 2" key="1">
    <citation type="journal article" date="2019" name="Commun. Biol.">
        <title>The bagworm genome reveals a unique fibroin gene that provides high tensile strength.</title>
        <authorList>
            <person name="Kono N."/>
            <person name="Nakamura H."/>
            <person name="Ohtoshi R."/>
            <person name="Tomita M."/>
            <person name="Numata K."/>
            <person name="Arakawa K."/>
        </authorList>
    </citation>
    <scope>NUCLEOTIDE SEQUENCE [LARGE SCALE GENOMIC DNA]</scope>
</reference>
<evidence type="ECO:0000313" key="2">
    <source>
        <dbReference type="Proteomes" id="UP000299102"/>
    </source>
</evidence>